<accession>A0A1G8C6C1</accession>
<dbReference type="AlphaFoldDB" id="A0A1G8C6C1"/>
<dbReference type="EMBL" id="FNCJ01000009">
    <property type="protein sequence ID" value="SDH40470.1"/>
    <property type="molecule type" value="Genomic_DNA"/>
</dbReference>
<evidence type="ECO:0000313" key="1">
    <source>
        <dbReference type="EMBL" id="SDH40470.1"/>
    </source>
</evidence>
<sequence length="303" mass="33365">MAKPATLDGYSDQYTVDCERVLVTLLRGLGPWKDSVYLIGGLTPRYLVAARPPVVPAHAGTLDVDIVIDLQILADTEAYHTLEDNLKKMGFERAENEAGKKLSWRWQTRTEHGALMVLELLADAPDLAGGKVQPLPTEGTISALNIPHSSIVFDLHQVTEIQAELLRGNGIATEKIKHANLVSFTCLKSFAFDQRFERKDAHDLIYCIEHAPEGVDAAAEAFRKECAGKHGAIIEASLAILRSRFANDEKTEGYRKDGPVSVAKFELGEGDEPDQREARALRQRQVNDVIEQLLARLAEGSTA</sequence>
<organism evidence="1 2">
    <name type="scientific">Paraburkholderia phenazinium</name>
    <dbReference type="NCBI Taxonomy" id="60549"/>
    <lineage>
        <taxon>Bacteria</taxon>
        <taxon>Pseudomonadati</taxon>
        <taxon>Pseudomonadota</taxon>
        <taxon>Betaproteobacteria</taxon>
        <taxon>Burkholderiales</taxon>
        <taxon>Burkholderiaceae</taxon>
        <taxon>Paraburkholderia</taxon>
    </lineage>
</organism>
<protein>
    <recommendedName>
        <fullName evidence="3">Antitoxin</fullName>
    </recommendedName>
</protein>
<name>A0A1G8C6C1_9BURK</name>
<reference evidence="1 2" key="1">
    <citation type="submission" date="2016-10" db="EMBL/GenBank/DDBJ databases">
        <authorList>
            <person name="de Groot N.N."/>
        </authorList>
    </citation>
    <scope>NUCLEOTIDE SEQUENCE [LARGE SCALE GENOMIC DNA]</scope>
    <source>
        <strain evidence="1 2">LMG 2247</strain>
    </source>
</reference>
<evidence type="ECO:0000313" key="2">
    <source>
        <dbReference type="Proteomes" id="UP000199706"/>
    </source>
</evidence>
<dbReference type="OrthoDB" id="6932697at2"/>
<gene>
    <name evidence="1" type="ORF">SAMN05216466_109270</name>
</gene>
<evidence type="ECO:0008006" key="3">
    <source>
        <dbReference type="Google" id="ProtNLM"/>
    </source>
</evidence>
<dbReference type="Proteomes" id="UP000199706">
    <property type="component" value="Unassembled WGS sequence"/>
</dbReference>
<dbReference type="RefSeq" id="WP_030099303.1">
    <property type="nucleotide sequence ID" value="NZ_CADERL010000004.1"/>
</dbReference>
<proteinExistence type="predicted"/>